<evidence type="ECO:0000256" key="2">
    <source>
        <dbReference type="ARBA" id="ARBA00022525"/>
    </source>
</evidence>
<evidence type="ECO:0000256" key="3">
    <source>
        <dbReference type="ARBA" id="ARBA00022729"/>
    </source>
</evidence>
<evidence type="ECO:0000256" key="4">
    <source>
        <dbReference type="ARBA" id="ARBA00022837"/>
    </source>
</evidence>
<dbReference type="Pfam" id="PF18884">
    <property type="entry name" value="TSP3_bac"/>
    <property type="match status" value="2"/>
</dbReference>
<dbReference type="InterPro" id="IPR059100">
    <property type="entry name" value="TSP3_bac"/>
</dbReference>
<keyword evidence="4" id="KW-0106">Calcium</keyword>
<reference evidence="7" key="1">
    <citation type="submission" date="2017-09" db="EMBL/GenBank/DDBJ databases">
        <title>Depth-based differentiation of microbial function through sediment-hosted aquifers and enrichment of novel symbionts in the deep terrestrial subsurface.</title>
        <authorList>
            <person name="Probst A.J."/>
            <person name="Ladd B."/>
            <person name="Jarett J.K."/>
            <person name="Geller-Mcgrath D.E."/>
            <person name="Sieber C.M.K."/>
            <person name="Emerson J.B."/>
            <person name="Anantharaman K."/>
            <person name="Thomas B.C."/>
            <person name="Malmstrom R."/>
            <person name="Stieglmeier M."/>
            <person name="Klingl A."/>
            <person name="Woyke T."/>
            <person name="Ryan C.M."/>
            <person name="Banfield J.F."/>
        </authorList>
    </citation>
    <scope>NUCLEOTIDE SEQUENCE [LARGE SCALE GENOMIC DNA]</scope>
</reference>
<evidence type="ECO:0000313" key="7">
    <source>
        <dbReference type="Proteomes" id="UP000230405"/>
    </source>
</evidence>
<feature type="transmembrane region" description="Helical" evidence="5">
    <location>
        <begin position="7"/>
        <end position="26"/>
    </location>
</feature>
<protein>
    <submittedName>
        <fullName evidence="6">Uncharacterized protein</fullName>
    </submittedName>
</protein>
<comment type="subcellular location">
    <subcellularLocation>
        <location evidence="1">Secreted</location>
    </subcellularLocation>
</comment>
<accession>A0A2M7VDQ1</accession>
<keyword evidence="5" id="KW-1133">Transmembrane helix</keyword>
<dbReference type="Proteomes" id="UP000230405">
    <property type="component" value="Unassembled WGS sequence"/>
</dbReference>
<comment type="caution">
    <text evidence="6">The sequence shown here is derived from an EMBL/GenBank/DDBJ whole genome shotgun (WGS) entry which is preliminary data.</text>
</comment>
<gene>
    <name evidence="6" type="ORF">COX77_04075</name>
</gene>
<keyword evidence="2" id="KW-0964">Secreted</keyword>
<proteinExistence type="predicted"/>
<name>A0A2M7VDQ1_9BACT</name>
<keyword evidence="3" id="KW-0732">Signal</keyword>
<dbReference type="AlphaFoldDB" id="A0A2M7VDQ1"/>
<keyword evidence="5" id="KW-0472">Membrane</keyword>
<dbReference type="EMBL" id="PFPO01000076">
    <property type="protein sequence ID" value="PIZ98584.1"/>
    <property type="molecule type" value="Genomic_DNA"/>
</dbReference>
<evidence type="ECO:0000256" key="1">
    <source>
        <dbReference type="ARBA" id="ARBA00004613"/>
    </source>
</evidence>
<keyword evidence="5" id="KW-0812">Transmembrane</keyword>
<organism evidence="6 7">
    <name type="scientific">Candidatus Komeilibacteria bacterium CG_4_10_14_0_2_um_filter_37_10</name>
    <dbReference type="NCBI Taxonomy" id="1974470"/>
    <lineage>
        <taxon>Bacteria</taxon>
        <taxon>Candidatus Komeiliibacteriota</taxon>
    </lineage>
</organism>
<evidence type="ECO:0000313" key="6">
    <source>
        <dbReference type="EMBL" id="PIZ98584.1"/>
    </source>
</evidence>
<sequence>MEFRKKQLSYLAVFVIAVSVFGFAFWQVQKNIAAPFALQIKENTNSNEQHDNLFLTETEKMEKLKKVDSDNDGLSDYLELYIYNTSPYLDDSDSDGVTDKDEVLAGSDPNCVGENCGNIKDTGGVEQIEKTAPEMIRELMTMGFGESELKKMTESELKTLYADAKVVAGSNVNVPEELSKLTSPENIDKLSVEQIKAILIQGGAKAEDLANVTESELKEIFKKVINQQNNNK</sequence>
<evidence type="ECO:0000256" key="5">
    <source>
        <dbReference type="SAM" id="Phobius"/>
    </source>
</evidence>